<dbReference type="RefSeq" id="WP_110887558.1">
    <property type="nucleotide sequence ID" value="NZ_QJSX01000011.1"/>
</dbReference>
<evidence type="ECO:0000313" key="2">
    <source>
        <dbReference type="EMBL" id="PYE52991.1"/>
    </source>
</evidence>
<feature type="region of interest" description="Disordered" evidence="1">
    <location>
        <begin position="182"/>
        <end position="224"/>
    </location>
</feature>
<name>A0A318S3B2_9DEIO</name>
<comment type="caution">
    <text evidence="2">The sequence shown here is derived from an EMBL/GenBank/DDBJ whole genome shotgun (WGS) entry which is preliminary data.</text>
</comment>
<feature type="compositionally biased region" description="Low complexity" evidence="1">
    <location>
        <begin position="203"/>
        <end position="213"/>
    </location>
</feature>
<evidence type="ECO:0008006" key="4">
    <source>
        <dbReference type="Google" id="ProtNLM"/>
    </source>
</evidence>
<evidence type="ECO:0000313" key="3">
    <source>
        <dbReference type="Proteomes" id="UP000248326"/>
    </source>
</evidence>
<proteinExistence type="predicted"/>
<dbReference type="AlphaFoldDB" id="A0A318S3B2"/>
<dbReference type="EMBL" id="QJSX01000011">
    <property type="protein sequence ID" value="PYE52991.1"/>
    <property type="molecule type" value="Genomic_DNA"/>
</dbReference>
<keyword evidence="3" id="KW-1185">Reference proteome</keyword>
<reference evidence="2 3" key="1">
    <citation type="submission" date="2018-06" db="EMBL/GenBank/DDBJ databases">
        <title>Genomic Encyclopedia of Type Strains, Phase IV (KMG-IV): sequencing the most valuable type-strain genomes for metagenomic binning, comparative biology and taxonomic classification.</title>
        <authorList>
            <person name="Goeker M."/>
        </authorList>
    </citation>
    <scope>NUCLEOTIDE SEQUENCE [LARGE SCALE GENOMIC DNA]</scope>
    <source>
        <strain evidence="2 3">DSM 18048</strain>
    </source>
</reference>
<dbReference type="OrthoDB" id="63237at2"/>
<organism evidence="2 3">
    <name type="scientific">Deinococcus yavapaiensis KR-236</name>
    <dbReference type="NCBI Taxonomy" id="694435"/>
    <lineage>
        <taxon>Bacteria</taxon>
        <taxon>Thermotogati</taxon>
        <taxon>Deinococcota</taxon>
        <taxon>Deinococci</taxon>
        <taxon>Deinococcales</taxon>
        <taxon>Deinococcaceae</taxon>
        <taxon>Deinococcus</taxon>
    </lineage>
</organism>
<sequence>MQPTPLNHHDTITAELSKRATWATISWSADPTTLPSLLVSPLDESARPLRRHETHLAAYATRGYGIHPDGHGPLIFIAFELGEDVVAVVGRGVRNPETGELDADARAVLERLDTLTYVGRDPRDVVALLTTPHVPEGLVEHGPWLVAGADTLLPVTTDRLTRYPAEPRPYGDVLDARLFARADRPTTQPPRPSTACARKRPPSHSTTSTATPSNEPTAEPAKATRESISLLVDRLVQENGGEVFGDVHDRSFVKIEFRGRRETYPLPSGGAERALRHLVYRTEGNALAQQSAREAMLHLATKAAAEGKVRVVAVRVAHDKNVTYLDLGDDDRHVVRVDADGYTVVREDECPVAFLRPSGYAPLPLPTPGGNVLDLGKILNLGDEVTAELVLIVAWLIGVLAGVGPYPILAVSGEAGSGKSFLTLQLRDLVDPRTSRTRSAPRTEQDLVIAAQSHHVVTIDNASSVSLPMSDALCRLATGGVFGTRTLHTTSDETVLEACRPTILNGIPDLMGQADLADRAISITLRRIPDDARRPESVVRAEFEDARASLLGALLDAVAVGLRHQASIQAPSLPRMADFGRLVIAAERALPWPEGTFMATYAGVQAATASSLLDGDEFASTLRSLVEQLESWSGNYAELLDVVTRRYVATHPGATTPRTWPQHAKAAAAAVSRAAPALRKLGVEYRQLSRTAAGARVLLQKVESEKLDVDASGSARATLFEEDV</sequence>
<dbReference type="Proteomes" id="UP000248326">
    <property type="component" value="Unassembled WGS sequence"/>
</dbReference>
<evidence type="ECO:0000256" key="1">
    <source>
        <dbReference type="SAM" id="MobiDB-lite"/>
    </source>
</evidence>
<gene>
    <name evidence="2" type="ORF">DES52_111164</name>
</gene>
<protein>
    <recommendedName>
        <fullName evidence="4">ATP-binding protein</fullName>
    </recommendedName>
</protein>
<accession>A0A318S3B2</accession>